<dbReference type="EMBL" id="WJHE01000762">
    <property type="protein sequence ID" value="MST33889.1"/>
    <property type="molecule type" value="Genomic_DNA"/>
</dbReference>
<name>A0ABW9QW39_9ACTN</name>
<comment type="caution">
    <text evidence="1">The sequence shown here is derived from an EMBL/GenBank/DDBJ whole genome shotgun (WGS) entry which is preliminary data.</text>
</comment>
<proteinExistence type="predicted"/>
<evidence type="ECO:0008006" key="3">
    <source>
        <dbReference type="Google" id="ProtNLM"/>
    </source>
</evidence>
<evidence type="ECO:0000313" key="2">
    <source>
        <dbReference type="Proteomes" id="UP000437736"/>
    </source>
</evidence>
<dbReference type="Proteomes" id="UP000437736">
    <property type="component" value="Unassembled WGS sequence"/>
</dbReference>
<keyword evidence="2" id="KW-1185">Reference proteome</keyword>
<accession>A0ABW9QW39</accession>
<gene>
    <name evidence="1" type="ORF">GHK86_14320</name>
</gene>
<organism evidence="1 2">
    <name type="scientific">Acidiferrimicrobium australe</name>
    <dbReference type="NCBI Taxonomy" id="2664430"/>
    <lineage>
        <taxon>Bacteria</taxon>
        <taxon>Bacillati</taxon>
        <taxon>Actinomycetota</taxon>
        <taxon>Acidimicrobiia</taxon>
        <taxon>Acidimicrobiales</taxon>
        <taxon>Acidimicrobiaceae</taxon>
        <taxon>Acidiferrimicrobium</taxon>
    </lineage>
</organism>
<protein>
    <recommendedName>
        <fullName evidence="3">NUDIX hydrolase</fullName>
    </recommendedName>
</protein>
<reference evidence="1 2" key="1">
    <citation type="submission" date="2019-11" db="EMBL/GenBank/DDBJ databases">
        <title>Acidiferrimicrobium australis gen. nov., sp. nov., an acidophilic and obligately heterotrophic, member of the Actinobacteria that catalyses dissimilatory oxido- reduction of iron isolated from metal-rich acidic water in Chile.</title>
        <authorList>
            <person name="Gonzalez D."/>
            <person name="Huber K."/>
            <person name="Hedrich S."/>
            <person name="Rojas-Villalobos C."/>
            <person name="Quatrini R."/>
            <person name="Dinamarca M.A."/>
            <person name="Schwarz A."/>
            <person name="Canales C."/>
            <person name="Nancucheo I."/>
        </authorList>
    </citation>
    <scope>NUCLEOTIDE SEQUENCE [LARGE SCALE GENOMIC DNA]</scope>
    <source>
        <strain evidence="1 2">USS-CCA1</strain>
    </source>
</reference>
<sequence>MSEFGGVVMAFRRATVERGAIERELLGLAETAVTPPHSRTGAVFMAAQDGSLAAIASVGQRFVVLTETPPTGSGVLPLPGGRLAWDARQLVEHDGP</sequence>
<evidence type="ECO:0000313" key="1">
    <source>
        <dbReference type="EMBL" id="MST33889.1"/>
    </source>
</evidence>